<evidence type="ECO:0000256" key="1">
    <source>
        <dbReference type="SAM" id="MobiDB-lite"/>
    </source>
</evidence>
<accession>A0A8S3GCV5</accession>
<dbReference type="EMBL" id="CAJOBH010265261">
    <property type="protein sequence ID" value="CAF5160315.1"/>
    <property type="molecule type" value="Genomic_DNA"/>
</dbReference>
<evidence type="ECO:0000313" key="3">
    <source>
        <dbReference type="Proteomes" id="UP000681967"/>
    </source>
</evidence>
<gene>
    <name evidence="2" type="ORF">BYL167_LOCUS74382</name>
</gene>
<reference evidence="2" key="1">
    <citation type="submission" date="2021-02" db="EMBL/GenBank/DDBJ databases">
        <authorList>
            <person name="Nowell W R."/>
        </authorList>
    </citation>
    <scope>NUCLEOTIDE SEQUENCE</scope>
</reference>
<dbReference type="AlphaFoldDB" id="A0A8S3GCV5"/>
<feature type="non-terminal residue" evidence="2">
    <location>
        <position position="1"/>
    </location>
</feature>
<protein>
    <submittedName>
        <fullName evidence="2">Uncharacterized protein</fullName>
    </submittedName>
</protein>
<feature type="compositionally biased region" description="Polar residues" evidence="1">
    <location>
        <begin position="42"/>
        <end position="61"/>
    </location>
</feature>
<sequence length="61" mass="6364">MKTNLLNTNEKKKCNAPIKAPPPVSPPPPTVSTASANVNGMKPTSSVVSQPVQTTAVHTQK</sequence>
<feature type="compositionally biased region" description="Pro residues" evidence="1">
    <location>
        <begin position="19"/>
        <end position="30"/>
    </location>
</feature>
<feature type="region of interest" description="Disordered" evidence="1">
    <location>
        <begin position="1"/>
        <end position="61"/>
    </location>
</feature>
<dbReference type="Proteomes" id="UP000681967">
    <property type="component" value="Unassembled WGS sequence"/>
</dbReference>
<organism evidence="2 3">
    <name type="scientific">Rotaria magnacalcarata</name>
    <dbReference type="NCBI Taxonomy" id="392030"/>
    <lineage>
        <taxon>Eukaryota</taxon>
        <taxon>Metazoa</taxon>
        <taxon>Spiralia</taxon>
        <taxon>Gnathifera</taxon>
        <taxon>Rotifera</taxon>
        <taxon>Eurotatoria</taxon>
        <taxon>Bdelloidea</taxon>
        <taxon>Philodinida</taxon>
        <taxon>Philodinidae</taxon>
        <taxon>Rotaria</taxon>
    </lineage>
</organism>
<name>A0A8S3GCV5_9BILA</name>
<proteinExistence type="predicted"/>
<comment type="caution">
    <text evidence="2">The sequence shown here is derived from an EMBL/GenBank/DDBJ whole genome shotgun (WGS) entry which is preliminary data.</text>
</comment>
<evidence type="ECO:0000313" key="2">
    <source>
        <dbReference type="EMBL" id="CAF5160315.1"/>
    </source>
</evidence>